<dbReference type="InterPro" id="IPR016170">
    <property type="entry name" value="Cytok_DH_C_sf"/>
</dbReference>
<sequence>MAENFPTYIKLIIFLISLRLVSTVGKSKPWISMLPPDLQTEEMEVEYKLRDDPYSIKLASTDYGHLVREIPAAVLYPSSSKDIAALINFSNNVSVPFSIAARGQGHSVRGQSMAHNGVVVDMTSLRKFRNGSGIVVSSSPSLGFYADVGGEQLWVDVLHATLQHGVAPVSWTDYLYLTVGGTLSNAGISGQTFRYGPQISNVYEMDVITGKGEFVSCSPQKNSELFYAVLGGLGQFGVIVRARIALEQAPKRVKWVRILYNDFTTFARDQEHLISLNGRRQKNALDFLEGSLLMNQGTTENWRSSFFPTSDHSRIISLVTQHKIVYCLEVAKYCDDHTKNTMNKELGILFQGLSFMPEFMFEKDVSYVDFLNRVRGGELKLQSQGLWEVPHPWLNLFIPKTNISDFNSGVFKDIVLKRNITTGPVLLYPMNRNKWDERTSAVIPDEEVFYTVGFLHSSGFDGWESFDYQNKEILKFCETAGIKVKQYLPHYNTHQGWINHFGSKWKTFRERKALFDPNKILSPGQRIFNHR</sequence>
<dbReference type="PROSITE" id="PS51387">
    <property type="entry name" value="FAD_PCMH"/>
    <property type="match status" value="1"/>
</dbReference>
<dbReference type="InterPro" id="IPR016167">
    <property type="entry name" value="FAD-bd_PCMH_sub1"/>
</dbReference>
<protein>
    <recommendedName>
        <fullName evidence="3">cytokinin dehydrogenase</fullName>
        <ecNumber evidence="3">1.5.99.12</ecNumber>
    </recommendedName>
</protein>
<keyword evidence="4" id="KW-0285">Flavoprotein</keyword>
<dbReference type="GO" id="GO:0009690">
    <property type="term" value="P:cytokinin metabolic process"/>
    <property type="evidence" value="ECO:0007669"/>
    <property type="project" value="InterPro"/>
</dbReference>
<comment type="cofactor">
    <cofactor evidence="1">
        <name>FAD</name>
        <dbReference type="ChEBI" id="CHEBI:57692"/>
    </cofactor>
</comment>
<evidence type="ECO:0000313" key="10">
    <source>
        <dbReference type="EMBL" id="KAF3439613.1"/>
    </source>
</evidence>
<reference evidence="10" key="1">
    <citation type="submission" date="2020-03" db="EMBL/GenBank/DDBJ databases">
        <title>A high-quality chromosome-level genome assembly of a woody plant with both climbing and erect habits, Rhamnella rubrinervis.</title>
        <authorList>
            <person name="Lu Z."/>
            <person name="Yang Y."/>
            <person name="Zhu X."/>
            <person name="Sun Y."/>
        </authorList>
    </citation>
    <scope>NUCLEOTIDE SEQUENCE</scope>
    <source>
        <strain evidence="10">BYM</strain>
        <tissue evidence="10">Leaf</tissue>
    </source>
</reference>
<dbReference type="Pfam" id="PF01565">
    <property type="entry name" value="FAD_binding_4"/>
    <property type="match status" value="1"/>
</dbReference>
<feature type="domain" description="FAD-binding PCMH-type" evidence="9">
    <location>
        <begin position="67"/>
        <end position="249"/>
    </location>
</feature>
<evidence type="ECO:0000256" key="5">
    <source>
        <dbReference type="ARBA" id="ARBA00022827"/>
    </source>
</evidence>
<keyword evidence="5" id="KW-0274">FAD</keyword>
<dbReference type="GO" id="GO:0071949">
    <property type="term" value="F:FAD binding"/>
    <property type="evidence" value="ECO:0007669"/>
    <property type="project" value="InterPro"/>
</dbReference>
<dbReference type="InterPro" id="IPR050432">
    <property type="entry name" value="FAD-linked_Oxidoreductases_BP"/>
</dbReference>
<dbReference type="PROSITE" id="PS00862">
    <property type="entry name" value="OX2_COVAL_FAD"/>
    <property type="match status" value="1"/>
</dbReference>
<dbReference type="PANTHER" id="PTHR13878:SF127">
    <property type="entry name" value="CYTOKININ DEHYDROGENASE 3"/>
    <property type="match status" value="1"/>
</dbReference>
<dbReference type="Proteomes" id="UP000796880">
    <property type="component" value="Unassembled WGS sequence"/>
</dbReference>
<comment type="catalytic activity">
    <reaction evidence="7">
        <text>N(6)-dimethylallyladenine + A + H2O = 3-methyl-2-butenal + adenine + AH2</text>
        <dbReference type="Rhea" id="RHEA:13625"/>
        <dbReference type="ChEBI" id="CHEBI:13193"/>
        <dbReference type="ChEBI" id="CHEBI:15377"/>
        <dbReference type="ChEBI" id="CHEBI:15825"/>
        <dbReference type="ChEBI" id="CHEBI:16708"/>
        <dbReference type="ChEBI" id="CHEBI:17499"/>
        <dbReference type="ChEBI" id="CHEBI:17660"/>
        <dbReference type="EC" id="1.5.99.12"/>
    </reaction>
</comment>
<dbReference type="SUPFAM" id="SSF56176">
    <property type="entry name" value="FAD-binding/transporter-associated domain-like"/>
    <property type="match status" value="1"/>
</dbReference>
<gene>
    <name evidence="10" type="ORF">FNV43_RR17891</name>
</gene>
<dbReference type="Gene3D" id="3.40.462.10">
    <property type="entry name" value="FAD-linked oxidases, C-terminal domain"/>
    <property type="match status" value="1"/>
</dbReference>
<dbReference type="OrthoDB" id="415825at2759"/>
<dbReference type="Pfam" id="PF09265">
    <property type="entry name" value="Cytokin-bind"/>
    <property type="match status" value="1"/>
</dbReference>
<evidence type="ECO:0000256" key="7">
    <source>
        <dbReference type="ARBA" id="ARBA00048224"/>
    </source>
</evidence>
<evidence type="ECO:0000256" key="2">
    <source>
        <dbReference type="ARBA" id="ARBA00005466"/>
    </source>
</evidence>
<dbReference type="FunFam" id="3.40.462.10:FF:000001">
    <property type="entry name" value="Cytokinin dehydrogenase 2"/>
    <property type="match status" value="1"/>
</dbReference>
<dbReference type="InterPro" id="IPR006093">
    <property type="entry name" value="Oxy_OxRdtase_FAD_BS"/>
</dbReference>
<accession>A0A8K0E2M4</accession>
<keyword evidence="11" id="KW-1185">Reference proteome</keyword>
<dbReference type="InterPro" id="IPR015345">
    <property type="entry name" value="Cytokinin_DH_FAD/cytokin-bd"/>
</dbReference>
<dbReference type="EMBL" id="VOIH02000008">
    <property type="protein sequence ID" value="KAF3439613.1"/>
    <property type="molecule type" value="Genomic_DNA"/>
</dbReference>
<comment type="caution">
    <text evidence="10">The sequence shown here is derived from an EMBL/GenBank/DDBJ whole genome shotgun (WGS) entry which is preliminary data.</text>
</comment>
<keyword evidence="8" id="KW-0732">Signal</keyword>
<organism evidence="10 11">
    <name type="scientific">Rhamnella rubrinervis</name>
    <dbReference type="NCBI Taxonomy" id="2594499"/>
    <lineage>
        <taxon>Eukaryota</taxon>
        <taxon>Viridiplantae</taxon>
        <taxon>Streptophyta</taxon>
        <taxon>Embryophyta</taxon>
        <taxon>Tracheophyta</taxon>
        <taxon>Spermatophyta</taxon>
        <taxon>Magnoliopsida</taxon>
        <taxon>eudicotyledons</taxon>
        <taxon>Gunneridae</taxon>
        <taxon>Pentapetalae</taxon>
        <taxon>rosids</taxon>
        <taxon>fabids</taxon>
        <taxon>Rosales</taxon>
        <taxon>Rhamnaceae</taxon>
        <taxon>rhamnoid group</taxon>
        <taxon>Rhamneae</taxon>
        <taxon>Rhamnella</taxon>
    </lineage>
</organism>
<comment type="similarity">
    <text evidence="2">Belongs to the oxygen-dependent FAD-linked oxidoreductase family.</text>
</comment>
<proteinExistence type="inferred from homology"/>
<dbReference type="InterPro" id="IPR036318">
    <property type="entry name" value="FAD-bd_PCMH-like_sf"/>
</dbReference>
<feature type="chain" id="PRO_5035439064" description="cytokinin dehydrogenase" evidence="8">
    <location>
        <begin position="24"/>
        <end position="531"/>
    </location>
</feature>
<evidence type="ECO:0000259" key="9">
    <source>
        <dbReference type="PROSITE" id="PS51387"/>
    </source>
</evidence>
<dbReference type="InterPro" id="IPR016164">
    <property type="entry name" value="FAD-linked_Oxase-like_C"/>
</dbReference>
<evidence type="ECO:0000256" key="3">
    <source>
        <dbReference type="ARBA" id="ARBA00011928"/>
    </source>
</evidence>
<dbReference type="InterPro" id="IPR016169">
    <property type="entry name" value="FAD-bd_PCMH_sub2"/>
</dbReference>
<name>A0A8K0E2M4_9ROSA</name>
<dbReference type="Gene3D" id="3.30.465.10">
    <property type="match status" value="1"/>
</dbReference>
<evidence type="ECO:0000256" key="4">
    <source>
        <dbReference type="ARBA" id="ARBA00022630"/>
    </source>
</evidence>
<feature type="signal peptide" evidence="8">
    <location>
        <begin position="1"/>
        <end position="23"/>
    </location>
</feature>
<dbReference type="InterPro" id="IPR016166">
    <property type="entry name" value="FAD-bd_PCMH"/>
</dbReference>
<keyword evidence="6" id="KW-0560">Oxidoreductase</keyword>
<dbReference type="InterPro" id="IPR006094">
    <property type="entry name" value="Oxid_FAD_bind_N"/>
</dbReference>
<evidence type="ECO:0000256" key="6">
    <source>
        <dbReference type="ARBA" id="ARBA00023002"/>
    </source>
</evidence>
<dbReference type="PANTHER" id="PTHR13878">
    <property type="entry name" value="GULONOLACTONE OXIDASE"/>
    <property type="match status" value="1"/>
</dbReference>
<evidence type="ECO:0000256" key="1">
    <source>
        <dbReference type="ARBA" id="ARBA00001974"/>
    </source>
</evidence>
<dbReference type="Gene3D" id="3.30.43.10">
    <property type="entry name" value="Uridine Diphospho-n-acetylenolpyruvylglucosamine Reductase, domain 2"/>
    <property type="match status" value="1"/>
</dbReference>
<evidence type="ECO:0000256" key="8">
    <source>
        <dbReference type="SAM" id="SignalP"/>
    </source>
</evidence>
<dbReference type="AlphaFoldDB" id="A0A8K0E2M4"/>
<dbReference type="SUPFAM" id="SSF55103">
    <property type="entry name" value="FAD-linked oxidases, C-terminal domain"/>
    <property type="match status" value="1"/>
</dbReference>
<dbReference type="GO" id="GO:0019139">
    <property type="term" value="F:cytokinin dehydrogenase activity"/>
    <property type="evidence" value="ECO:0007669"/>
    <property type="project" value="UniProtKB-EC"/>
</dbReference>
<dbReference type="EC" id="1.5.99.12" evidence="3"/>
<evidence type="ECO:0000313" key="11">
    <source>
        <dbReference type="Proteomes" id="UP000796880"/>
    </source>
</evidence>